<dbReference type="OrthoDB" id="2393824at2759"/>
<dbReference type="AlphaFoldDB" id="A0A165N327"/>
<keyword evidence="2" id="KW-1185">Reference proteome</keyword>
<gene>
    <name evidence="1" type="ORF">EXIGLDRAFT_722713</name>
</gene>
<proteinExistence type="predicted"/>
<accession>A0A165N327</accession>
<organism evidence="1 2">
    <name type="scientific">Exidia glandulosa HHB12029</name>
    <dbReference type="NCBI Taxonomy" id="1314781"/>
    <lineage>
        <taxon>Eukaryota</taxon>
        <taxon>Fungi</taxon>
        <taxon>Dikarya</taxon>
        <taxon>Basidiomycota</taxon>
        <taxon>Agaricomycotina</taxon>
        <taxon>Agaricomycetes</taxon>
        <taxon>Auriculariales</taxon>
        <taxon>Exidiaceae</taxon>
        <taxon>Exidia</taxon>
    </lineage>
</organism>
<name>A0A165N327_EXIGL</name>
<protein>
    <submittedName>
        <fullName evidence="1">Uncharacterized protein</fullName>
    </submittedName>
</protein>
<reference evidence="1 2" key="1">
    <citation type="journal article" date="2016" name="Mol. Biol. Evol.">
        <title>Comparative Genomics of Early-Diverging Mushroom-Forming Fungi Provides Insights into the Origins of Lignocellulose Decay Capabilities.</title>
        <authorList>
            <person name="Nagy L.G."/>
            <person name="Riley R."/>
            <person name="Tritt A."/>
            <person name="Adam C."/>
            <person name="Daum C."/>
            <person name="Floudas D."/>
            <person name="Sun H."/>
            <person name="Yadav J.S."/>
            <person name="Pangilinan J."/>
            <person name="Larsson K.H."/>
            <person name="Matsuura K."/>
            <person name="Barry K."/>
            <person name="Labutti K."/>
            <person name="Kuo R."/>
            <person name="Ohm R.A."/>
            <person name="Bhattacharya S.S."/>
            <person name="Shirouzu T."/>
            <person name="Yoshinaga Y."/>
            <person name="Martin F.M."/>
            <person name="Grigoriev I.V."/>
            <person name="Hibbett D.S."/>
        </authorList>
    </citation>
    <scope>NUCLEOTIDE SEQUENCE [LARGE SCALE GENOMIC DNA]</scope>
    <source>
        <strain evidence="1 2">HHB12029</strain>
    </source>
</reference>
<dbReference type="Proteomes" id="UP000077266">
    <property type="component" value="Unassembled WGS sequence"/>
</dbReference>
<dbReference type="EMBL" id="KV425903">
    <property type="protein sequence ID" value="KZW00137.1"/>
    <property type="molecule type" value="Genomic_DNA"/>
</dbReference>
<sequence length="778" mass="88276">MAQPPYNAQPGVMTIENAVIGELYRVDRLLDSDDDGMQRWEPKTRYDKVSAWDEEDLPRLRDIQLYKRKASRLPDLGTYALGRLDVLDDQFPLVLADFISGQDHIFLANASGSGKTRLIAETLERHWGLYFTCTSGSALNTWGSGDLVSAISSIRRRTTYSSGVFDPLDFTDGKKMPRAAAAQLANNRQLTRSLFARVLLSRLLLFEGFLRVCNERHLSEQKTKHKWAILQLRTEDVTGDDPFDHIFSCLLDLSDDDVAARLMAPSLDACKAKLSFLFLDEAHVAQSRYRLAFATSDPRSARHAPLFREIVSCLADYMPQARLVVSGHQLDVPLMLDALLPTRSVRKTVRPFFALRSLDSPARCTAYLKHFFPKVSNEDCRTVFAWTRGRIRFVTLLVTYTLAYGARNILQSLRTILCVQTKCDRRDWTTFRGHYDFQSDPTPLLDEGQLPYSSARPILRRAVLDYAARGRITTLSAVEEDGDEDDDAARAVVNVVSLQAGIFMDEEPSARIFEPIVLLRLAEWVNTSPDGSIHGIIRRKLEDNDFSLHGTAFVEGLSAILWDAHAGETLDSIFDFPGLRPDWTRHTASLVLPQLRLRRHPFTLLDARPPCLVAVANTSDDVFRWLHDASSPFMIPDNDFGAELLFMLNLHGDCQVLVTVHTQFLHAKRTRRDLRLVPTRPDELYKSSPEDREKLMTVLAKIPPLPIGSRKRVRGSDNTKTRYAQLPLMRLLCFGQPWRVDEAYDPPVASVNFRRLLELPPPREIDVANLEKRILDSF</sequence>
<evidence type="ECO:0000313" key="2">
    <source>
        <dbReference type="Proteomes" id="UP000077266"/>
    </source>
</evidence>
<dbReference type="InParanoid" id="A0A165N327"/>
<evidence type="ECO:0000313" key="1">
    <source>
        <dbReference type="EMBL" id="KZW00137.1"/>
    </source>
</evidence>